<evidence type="ECO:0000256" key="1">
    <source>
        <dbReference type="SAM" id="MobiDB-lite"/>
    </source>
</evidence>
<dbReference type="EMBL" id="BLLF01003987">
    <property type="protein sequence ID" value="GFH28671.1"/>
    <property type="molecule type" value="Genomic_DNA"/>
</dbReference>
<feature type="non-terminal residue" evidence="2">
    <location>
        <position position="1"/>
    </location>
</feature>
<feature type="compositionally biased region" description="Basic and acidic residues" evidence="1">
    <location>
        <begin position="20"/>
        <end position="34"/>
    </location>
</feature>
<sequence>GGAAGCAGAAAGPAHLCHAGPHEPDTQAQAREHAGGSAGCHRLGPGAAHLHPARPAA</sequence>
<feature type="region of interest" description="Disordered" evidence="1">
    <location>
        <begin position="12"/>
        <end position="57"/>
    </location>
</feature>
<reference evidence="2 3" key="1">
    <citation type="submission" date="2020-02" db="EMBL/GenBank/DDBJ databases">
        <title>Draft genome sequence of Haematococcus lacustris strain NIES-144.</title>
        <authorList>
            <person name="Morimoto D."/>
            <person name="Nakagawa S."/>
            <person name="Yoshida T."/>
            <person name="Sawayama S."/>
        </authorList>
    </citation>
    <scope>NUCLEOTIDE SEQUENCE [LARGE SCALE GENOMIC DNA]</scope>
    <source>
        <strain evidence="2 3">NIES-144</strain>
    </source>
</reference>
<accession>A0A6A0A877</accession>
<evidence type="ECO:0000313" key="2">
    <source>
        <dbReference type="EMBL" id="GFH28671.1"/>
    </source>
</evidence>
<dbReference type="AlphaFoldDB" id="A0A6A0A877"/>
<dbReference type="Proteomes" id="UP000485058">
    <property type="component" value="Unassembled WGS sequence"/>
</dbReference>
<organism evidence="2 3">
    <name type="scientific">Haematococcus lacustris</name>
    <name type="common">Green alga</name>
    <name type="synonym">Haematococcus pluvialis</name>
    <dbReference type="NCBI Taxonomy" id="44745"/>
    <lineage>
        <taxon>Eukaryota</taxon>
        <taxon>Viridiplantae</taxon>
        <taxon>Chlorophyta</taxon>
        <taxon>core chlorophytes</taxon>
        <taxon>Chlorophyceae</taxon>
        <taxon>CS clade</taxon>
        <taxon>Chlamydomonadales</taxon>
        <taxon>Haematococcaceae</taxon>
        <taxon>Haematococcus</taxon>
    </lineage>
</organism>
<keyword evidence="3" id="KW-1185">Reference proteome</keyword>
<comment type="caution">
    <text evidence="2">The sequence shown here is derived from an EMBL/GenBank/DDBJ whole genome shotgun (WGS) entry which is preliminary data.</text>
</comment>
<protein>
    <submittedName>
        <fullName evidence="2">Uncharacterized protein</fullName>
    </submittedName>
</protein>
<proteinExistence type="predicted"/>
<name>A0A6A0A877_HAELA</name>
<evidence type="ECO:0000313" key="3">
    <source>
        <dbReference type="Proteomes" id="UP000485058"/>
    </source>
</evidence>
<gene>
    <name evidence="2" type="ORF">HaLaN_27205</name>
</gene>